<feature type="non-terminal residue" evidence="2">
    <location>
        <position position="168"/>
    </location>
</feature>
<evidence type="ECO:0000259" key="1">
    <source>
        <dbReference type="Pfam" id="PF14529"/>
    </source>
</evidence>
<reference evidence="2 3" key="1">
    <citation type="submission" date="2023-11" db="EMBL/GenBank/DDBJ databases">
        <title>Halocaridina rubra genome assembly.</title>
        <authorList>
            <person name="Smith C."/>
        </authorList>
    </citation>
    <scope>NUCLEOTIDE SEQUENCE [LARGE SCALE GENOMIC DNA]</scope>
    <source>
        <strain evidence="2">EP-1</strain>
        <tissue evidence="2">Whole</tissue>
    </source>
</reference>
<dbReference type="EMBL" id="JAXCGZ010017829">
    <property type="protein sequence ID" value="KAK7067695.1"/>
    <property type="molecule type" value="Genomic_DNA"/>
</dbReference>
<evidence type="ECO:0000313" key="3">
    <source>
        <dbReference type="Proteomes" id="UP001381693"/>
    </source>
</evidence>
<sequence length="168" mass="19304">MLRSDDLPDCLFSAKSVLVGDLNARHRSFGSPLGNRNSNGFALYNIIDAYENVEMLGNGQPTHVRGGRLDYAILFNMNETEASADILYELLSDHFALKVKLGLDKVCIPSARSRYKLKNDQHRELTSKVSEWYKDYKHTVHDENQFYEDWLKIIGCILSKTNFQQTRL</sequence>
<dbReference type="Gene3D" id="3.60.10.10">
    <property type="entry name" value="Endonuclease/exonuclease/phosphatase"/>
    <property type="match status" value="1"/>
</dbReference>
<keyword evidence="3" id="KW-1185">Reference proteome</keyword>
<gene>
    <name evidence="2" type="ORF">SK128_024209</name>
</gene>
<feature type="domain" description="Endonuclease/exonuclease/phosphatase" evidence="1">
    <location>
        <begin position="15"/>
        <end position="96"/>
    </location>
</feature>
<accession>A0AAN8WK55</accession>
<comment type="caution">
    <text evidence="2">The sequence shown here is derived from an EMBL/GenBank/DDBJ whole genome shotgun (WGS) entry which is preliminary data.</text>
</comment>
<dbReference type="InterPro" id="IPR005135">
    <property type="entry name" value="Endo/exonuclease/phosphatase"/>
</dbReference>
<dbReference type="Pfam" id="PF14529">
    <property type="entry name" value="Exo_endo_phos_2"/>
    <property type="match status" value="1"/>
</dbReference>
<dbReference type="InterPro" id="IPR036691">
    <property type="entry name" value="Endo/exonu/phosph_ase_sf"/>
</dbReference>
<name>A0AAN8WK55_HALRR</name>
<evidence type="ECO:0000313" key="2">
    <source>
        <dbReference type="EMBL" id="KAK7067695.1"/>
    </source>
</evidence>
<proteinExistence type="predicted"/>
<dbReference type="Proteomes" id="UP001381693">
    <property type="component" value="Unassembled WGS sequence"/>
</dbReference>
<dbReference type="SUPFAM" id="SSF56219">
    <property type="entry name" value="DNase I-like"/>
    <property type="match status" value="1"/>
</dbReference>
<organism evidence="2 3">
    <name type="scientific">Halocaridina rubra</name>
    <name type="common">Hawaiian red shrimp</name>
    <dbReference type="NCBI Taxonomy" id="373956"/>
    <lineage>
        <taxon>Eukaryota</taxon>
        <taxon>Metazoa</taxon>
        <taxon>Ecdysozoa</taxon>
        <taxon>Arthropoda</taxon>
        <taxon>Crustacea</taxon>
        <taxon>Multicrustacea</taxon>
        <taxon>Malacostraca</taxon>
        <taxon>Eumalacostraca</taxon>
        <taxon>Eucarida</taxon>
        <taxon>Decapoda</taxon>
        <taxon>Pleocyemata</taxon>
        <taxon>Caridea</taxon>
        <taxon>Atyoidea</taxon>
        <taxon>Atyidae</taxon>
        <taxon>Halocaridina</taxon>
    </lineage>
</organism>
<protein>
    <recommendedName>
        <fullName evidence="1">Endonuclease/exonuclease/phosphatase domain-containing protein</fullName>
    </recommendedName>
</protein>
<dbReference type="GO" id="GO:0003824">
    <property type="term" value="F:catalytic activity"/>
    <property type="evidence" value="ECO:0007669"/>
    <property type="project" value="InterPro"/>
</dbReference>
<dbReference type="AlphaFoldDB" id="A0AAN8WK55"/>